<evidence type="ECO:0000256" key="6">
    <source>
        <dbReference type="SAM" id="MobiDB-lite"/>
    </source>
</evidence>
<evidence type="ECO:0000313" key="8">
    <source>
        <dbReference type="EMBL" id="MFC6295841.1"/>
    </source>
</evidence>
<dbReference type="PANTHER" id="PTHR10201">
    <property type="entry name" value="MATRIX METALLOPROTEINASE"/>
    <property type="match status" value="1"/>
</dbReference>
<feature type="region of interest" description="Disordered" evidence="6">
    <location>
        <begin position="61"/>
        <end position="91"/>
    </location>
</feature>
<sequence length="252" mass="27131">MKFVKRLLWSIVLIVAVIWGFQNRTTLVPKVWAAASYTQAKLSAALSGHLGSKLMGADVSDSSTTNSSQTTKTSQRQTAQATRKSSSTTATNATPVESIVQGVTLSKTYYYFFDSDVPTAGQRVFKDAIAIYNQTGLVHLVAGTAPKNSNSIEFSLYHKKMPQGETSIELGEGGPKIYQLMNWQGTTSHNQAKASLNGDYSMAFSDAVAVHELGHALGLDHSTDVNSVMYPVSQGHSQLTASDIAGLKSIYQ</sequence>
<feature type="compositionally biased region" description="Low complexity" evidence="6">
    <location>
        <begin position="62"/>
        <end position="84"/>
    </location>
</feature>
<feature type="domain" description="Peptidase M10 metallopeptidase" evidence="7">
    <location>
        <begin position="206"/>
        <end position="251"/>
    </location>
</feature>
<gene>
    <name evidence="8" type="ORF">ACFQH1_11575</name>
</gene>
<reference evidence="9" key="1">
    <citation type="journal article" date="2019" name="Int. J. Syst. Evol. Microbiol.">
        <title>The Global Catalogue of Microorganisms (GCM) 10K type strain sequencing project: providing services to taxonomists for standard genome sequencing and annotation.</title>
        <authorList>
            <consortium name="The Broad Institute Genomics Platform"/>
            <consortium name="The Broad Institute Genome Sequencing Center for Infectious Disease"/>
            <person name="Wu L."/>
            <person name="Ma J."/>
        </authorList>
    </citation>
    <scope>NUCLEOTIDE SEQUENCE [LARGE SCALE GENOMIC DNA]</scope>
    <source>
        <strain evidence="9">CCM 8934</strain>
    </source>
</reference>
<dbReference type="EMBL" id="JBHSSB010000031">
    <property type="protein sequence ID" value="MFC6295841.1"/>
    <property type="molecule type" value="Genomic_DNA"/>
</dbReference>
<organism evidence="8 9">
    <name type="scientific">Lactiplantibacillus daoliensis</name>
    <dbReference type="NCBI Taxonomy" id="2559916"/>
    <lineage>
        <taxon>Bacteria</taxon>
        <taxon>Bacillati</taxon>
        <taxon>Bacillota</taxon>
        <taxon>Bacilli</taxon>
        <taxon>Lactobacillales</taxon>
        <taxon>Lactobacillaceae</taxon>
        <taxon>Lactiplantibacillus</taxon>
    </lineage>
</organism>
<dbReference type="Proteomes" id="UP001596227">
    <property type="component" value="Unassembled WGS sequence"/>
</dbReference>
<proteinExistence type="predicted"/>
<comment type="caution">
    <text evidence="8">The sequence shown here is derived from an EMBL/GenBank/DDBJ whole genome shotgun (WGS) entry which is preliminary data.</text>
</comment>
<dbReference type="Gene3D" id="3.40.390.10">
    <property type="entry name" value="Collagenase (Catalytic Domain)"/>
    <property type="match status" value="1"/>
</dbReference>
<evidence type="ECO:0000256" key="5">
    <source>
        <dbReference type="ARBA" id="ARBA00023049"/>
    </source>
</evidence>
<keyword evidence="3 8" id="KW-0378">Hydrolase</keyword>
<keyword evidence="2" id="KW-0479">Metal-binding</keyword>
<dbReference type="Pfam" id="PF00413">
    <property type="entry name" value="Peptidase_M10"/>
    <property type="match status" value="1"/>
</dbReference>
<dbReference type="GO" id="GO:0008237">
    <property type="term" value="F:metallopeptidase activity"/>
    <property type="evidence" value="ECO:0007669"/>
    <property type="project" value="UniProtKB-KW"/>
</dbReference>
<evidence type="ECO:0000256" key="4">
    <source>
        <dbReference type="ARBA" id="ARBA00022833"/>
    </source>
</evidence>
<evidence type="ECO:0000256" key="1">
    <source>
        <dbReference type="ARBA" id="ARBA00022670"/>
    </source>
</evidence>
<dbReference type="EC" id="3.4.24.-" evidence="8"/>
<dbReference type="InterPro" id="IPR024079">
    <property type="entry name" value="MetalloPept_cat_dom_sf"/>
</dbReference>
<name>A0ABW1ULD6_9LACO</name>
<protein>
    <submittedName>
        <fullName evidence="8">Matrixin family metalloprotease</fullName>
        <ecNumber evidence="8">3.4.24.-</ecNumber>
    </submittedName>
</protein>
<dbReference type="InterPro" id="IPR001818">
    <property type="entry name" value="Pept_M10_metallopeptidase"/>
</dbReference>
<evidence type="ECO:0000259" key="7">
    <source>
        <dbReference type="Pfam" id="PF00413"/>
    </source>
</evidence>
<keyword evidence="1" id="KW-0645">Protease</keyword>
<dbReference type="SUPFAM" id="SSF55486">
    <property type="entry name" value="Metalloproteases ('zincins'), catalytic domain"/>
    <property type="match status" value="1"/>
</dbReference>
<evidence type="ECO:0000256" key="2">
    <source>
        <dbReference type="ARBA" id="ARBA00022723"/>
    </source>
</evidence>
<keyword evidence="4" id="KW-0862">Zinc</keyword>
<evidence type="ECO:0000256" key="3">
    <source>
        <dbReference type="ARBA" id="ARBA00022801"/>
    </source>
</evidence>
<dbReference type="PANTHER" id="PTHR10201:SF323">
    <property type="entry name" value="MATRIX METALLOPROTEINASE-21"/>
    <property type="match status" value="1"/>
</dbReference>
<dbReference type="RefSeq" id="WP_171000368.1">
    <property type="nucleotide sequence ID" value="NZ_BJDH01000006.1"/>
</dbReference>
<keyword evidence="9" id="KW-1185">Reference proteome</keyword>
<keyword evidence="5 8" id="KW-0482">Metalloprotease</keyword>
<accession>A0ABW1ULD6</accession>
<evidence type="ECO:0000313" key="9">
    <source>
        <dbReference type="Proteomes" id="UP001596227"/>
    </source>
</evidence>